<name>A0A914B3H7_PATMI</name>
<dbReference type="SUPFAM" id="SSF52540">
    <property type="entry name" value="P-loop containing nucleoside triphosphate hydrolases"/>
    <property type="match status" value="1"/>
</dbReference>
<dbReference type="Pfam" id="PF00685">
    <property type="entry name" value="Sulfotransfer_1"/>
    <property type="match status" value="1"/>
</dbReference>
<evidence type="ECO:0000313" key="2">
    <source>
        <dbReference type="EnsemblMetazoa" id="XP_038070473.1"/>
    </source>
</evidence>
<dbReference type="RefSeq" id="XP_038070473.1">
    <property type="nucleotide sequence ID" value="XM_038214545.1"/>
</dbReference>
<keyword evidence="3" id="KW-1185">Reference proteome</keyword>
<feature type="domain" description="Sulfotransferase" evidence="1">
    <location>
        <begin position="157"/>
        <end position="451"/>
    </location>
</feature>
<dbReference type="AlphaFoldDB" id="A0A914B3H7"/>
<dbReference type="InterPro" id="IPR027417">
    <property type="entry name" value="P-loop_NTPase"/>
</dbReference>
<organism evidence="2 3">
    <name type="scientific">Patiria miniata</name>
    <name type="common">Bat star</name>
    <name type="synonym">Asterina miniata</name>
    <dbReference type="NCBI Taxonomy" id="46514"/>
    <lineage>
        <taxon>Eukaryota</taxon>
        <taxon>Metazoa</taxon>
        <taxon>Echinodermata</taxon>
        <taxon>Eleutherozoa</taxon>
        <taxon>Asterozoa</taxon>
        <taxon>Asteroidea</taxon>
        <taxon>Valvatacea</taxon>
        <taxon>Valvatida</taxon>
        <taxon>Asterinidae</taxon>
        <taxon>Patiria</taxon>
    </lineage>
</organism>
<dbReference type="GO" id="GO:0006790">
    <property type="term" value="P:sulfur compound metabolic process"/>
    <property type="evidence" value="ECO:0007669"/>
    <property type="project" value="TreeGrafter"/>
</dbReference>
<dbReference type="InterPro" id="IPR000863">
    <property type="entry name" value="Sulfotransferase_dom"/>
</dbReference>
<reference evidence="2" key="1">
    <citation type="submission" date="2022-11" db="UniProtKB">
        <authorList>
            <consortium name="EnsemblMetazoa"/>
        </authorList>
    </citation>
    <scope>IDENTIFICATION</scope>
</reference>
<dbReference type="Proteomes" id="UP000887568">
    <property type="component" value="Unplaced"/>
</dbReference>
<accession>A0A914B3H7</accession>
<proteinExistence type="predicted"/>
<protein>
    <recommendedName>
        <fullName evidence="1">Sulfotransferase domain-containing protein</fullName>
    </recommendedName>
</protein>
<dbReference type="OrthoDB" id="6138663at2759"/>
<evidence type="ECO:0000313" key="3">
    <source>
        <dbReference type="Proteomes" id="UP000887568"/>
    </source>
</evidence>
<dbReference type="OMA" id="VNDERVM"/>
<dbReference type="GO" id="GO:0001517">
    <property type="term" value="F:N-acetylglucosamine 6-O-sulfotransferase activity"/>
    <property type="evidence" value="ECO:0007669"/>
    <property type="project" value="TreeGrafter"/>
</dbReference>
<dbReference type="PANTHER" id="PTHR10704:SF44">
    <property type="entry name" value="LD35051P-RELATED"/>
    <property type="match status" value="1"/>
</dbReference>
<dbReference type="PANTHER" id="PTHR10704">
    <property type="entry name" value="CARBOHYDRATE SULFOTRANSFERASE"/>
    <property type="match status" value="1"/>
</dbReference>
<evidence type="ECO:0000259" key="1">
    <source>
        <dbReference type="Pfam" id="PF00685"/>
    </source>
</evidence>
<dbReference type="GeneID" id="119739557"/>
<dbReference type="Gene3D" id="3.40.50.300">
    <property type="entry name" value="P-loop containing nucleotide triphosphate hydrolases"/>
    <property type="match status" value="1"/>
</dbReference>
<dbReference type="GO" id="GO:0006044">
    <property type="term" value="P:N-acetylglucosamine metabolic process"/>
    <property type="evidence" value="ECO:0007669"/>
    <property type="project" value="TreeGrafter"/>
</dbReference>
<sequence>MVKIRQKRCIITLLPLLGILLLLFGIFQTKIVQDGNLASTSKSILKTLQFAVKVNDERVMLLEPMRDESKLVKVVPVDTLHSQIHVHIQDDHSNGSLLSSEGLLAIKEVSLLRSNTLDKSSKTALIAQHKLDNPTDTFRFQAVNPALHTTPEHSKIQILIVTNRRSGSSFLGQFFNQHPDVFFQFEPLKLTEWKQEFYPDGIEYLRHLLKCQFDKTPYLVEFYNREPLHRASSKVMNDFPLCNLTESLPKKSRYKVRCPPLETLPLIQTCQKKQHQTIKLIRLYSIASLEPIALDHDINLKIIHLVRDPRATYISRSRIPGANVSSVLGKSLDAGISYLCRRINRNLDFIRSQPAWLQGKYKLVRYEDIANNPKKLAQEIYKFTGLGQLPQEVLKWIQSNTQKSAIKPNMQPGESHYSTTRNASQVPEAWRYEVPLKVVLRMQEFCRETLRYLGYREVRTTKELLDKNRSLVAQLKTS</sequence>
<dbReference type="InterPro" id="IPR051135">
    <property type="entry name" value="Gal/GlcNAc/GalNAc_ST"/>
</dbReference>
<dbReference type="EnsemblMetazoa" id="XM_038214545.1">
    <property type="protein sequence ID" value="XP_038070473.1"/>
    <property type="gene ID" value="LOC119739557"/>
</dbReference>